<evidence type="ECO:0000313" key="1">
    <source>
        <dbReference type="EMBL" id="MDC3988278.1"/>
    </source>
</evidence>
<keyword evidence="2" id="KW-1185">Reference proteome</keyword>
<evidence type="ECO:0000313" key="2">
    <source>
        <dbReference type="Proteomes" id="UP001151081"/>
    </source>
</evidence>
<name>A0A9X3XGG8_9BACT</name>
<gene>
    <name evidence="1" type="ORF">KEG57_47860</name>
</gene>
<sequence>MRSLHRILFLGILVVLQAACGGKVVIDRDGQGGSDPIDQEPSDVCPSYCSAEVALGCFKEEAGCVSSCENSLGAVGSCAALLGAAYTCLGQNISPSSNCNKPPPPCTDEIEAFQTCVASAPCTSLGECHVSAGDCNCTNECGGALLESDCNTDTGGVCTCRFNGEVVGTCTPTTTAVCDNLVGCCAGLFAASH</sequence>
<accession>A0A9X3XGG8</accession>
<comment type="caution">
    <text evidence="1">The sequence shown here is derived from an EMBL/GenBank/DDBJ whole genome shotgun (WGS) entry which is preliminary data.</text>
</comment>
<dbReference type="AlphaFoldDB" id="A0A9X3XGG8"/>
<dbReference type="Proteomes" id="UP001151081">
    <property type="component" value="Unassembled WGS sequence"/>
</dbReference>
<organism evidence="1 2">
    <name type="scientific">Polyangium jinanense</name>
    <dbReference type="NCBI Taxonomy" id="2829994"/>
    <lineage>
        <taxon>Bacteria</taxon>
        <taxon>Pseudomonadati</taxon>
        <taxon>Myxococcota</taxon>
        <taxon>Polyangia</taxon>
        <taxon>Polyangiales</taxon>
        <taxon>Polyangiaceae</taxon>
        <taxon>Polyangium</taxon>
    </lineage>
</organism>
<dbReference type="RefSeq" id="WP_272423614.1">
    <property type="nucleotide sequence ID" value="NZ_JAGTJJ010000069.1"/>
</dbReference>
<protein>
    <submittedName>
        <fullName evidence="1">Uncharacterized protein</fullName>
    </submittedName>
</protein>
<dbReference type="EMBL" id="JAGTJJ010000069">
    <property type="protein sequence ID" value="MDC3988278.1"/>
    <property type="molecule type" value="Genomic_DNA"/>
</dbReference>
<reference evidence="1 2" key="1">
    <citation type="submission" date="2021-04" db="EMBL/GenBank/DDBJ databases">
        <title>Genome analysis of Polyangium sp.</title>
        <authorList>
            <person name="Li Y."/>
            <person name="Wang J."/>
        </authorList>
    </citation>
    <scope>NUCLEOTIDE SEQUENCE [LARGE SCALE GENOMIC DNA]</scope>
    <source>
        <strain evidence="1 2">SDU14</strain>
    </source>
</reference>
<proteinExistence type="predicted"/>